<accession>A0A164W4K2</accession>
<dbReference type="EMBL" id="KV419403">
    <property type="protein sequence ID" value="KZS94732.1"/>
    <property type="molecule type" value="Genomic_DNA"/>
</dbReference>
<feature type="non-terminal residue" evidence="1">
    <location>
        <position position="282"/>
    </location>
</feature>
<name>A0A164W4K2_9AGAM</name>
<keyword evidence="2" id="KW-1185">Reference proteome</keyword>
<reference evidence="1 2" key="1">
    <citation type="journal article" date="2016" name="Mol. Biol. Evol.">
        <title>Comparative Genomics of Early-Diverging Mushroom-Forming Fungi Provides Insights into the Origins of Lignocellulose Decay Capabilities.</title>
        <authorList>
            <person name="Nagy L.G."/>
            <person name="Riley R."/>
            <person name="Tritt A."/>
            <person name="Adam C."/>
            <person name="Daum C."/>
            <person name="Floudas D."/>
            <person name="Sun H."/>
            <person name="Yadav J.S."/>
            <person name="Pangilinan J."/>
            <person name="Larsson K.H."/>
            <person name="Matsuura K."/>
            <person name="Barry K."/>
            <person name="Labutti K."/>
            <person name="Kuo R."/>
            <person name="Ohm R.A."/>
            <person name="Bhattacharya S.S."/>
            <person name="Shirouzu T."/>
            <person name="Yoshinaga Y."/>
            <person name="Martin F.M."/>
            <person name="Grigoriev I.V."/>
            <person name="Hibbett D.S."/>
        </authorList>
    </citation>
    <scope>NUCLEOTIDE SEQUENCE [LARGE SCALE GENOMIC DNA]</scope>
    <source>
        <strain evidence="1 2">HHB9708</strain>
    </source>
</reference>
<proteinExistence type="predicted"/>
<dbReference type="AlphaFoldDB" id="A0A164W4K2"/>
<organism evidence="1 2">
    <name type="scientific">Sistotremastrum niveocremeum HHB9708</name>
    <dbReference type="NCBI Taxonomy" id="1314777"/>
    <lineage>
        <taxon>Eukaryota</taxon>
        <taxon>Fungi</taxon>
        <taxon>Dikarya</taxon>
        <taxon>Basidiomycota</taxon>
        <taxon>Agaricomycotina</taxon>
        <taxon>Agaricomycetes</taxon>
        <taxon>Sistotremastrales</taxon>
        <taxon>Sistotremastraceae</taxon>
        <taxon>Sertulicium</taxon>
        <taxon>Sertulicium niveocremeum</taxon>
    </lineage>
</organism>
<dbReference type="OrthoDB" id="2798482at2759"/>
<sequence>MNSTVHSISTSPIKHLSPFKRALPGHSSVGVSVLSVPGRLTDSAAPIVDLRLDSGADLSLMSEDYYRSLPSPPPLKRGFKLKLLQLTSSETRVLGYVNTKVYLLNSLHQRISLDVEAYVVTGMTVPVLLGEDFHENYSLTVQRKLGSPTSIKIGSLPHLFNAVPSSRAAEVRLDKARSLATIGQVLRAKETVTIPAFSTKKVVVDGELGANKSWLVERSLIHLEGGSYLLVPSSLFESSHPVIPVSNPTHLPRILRKGELLANADSPEDILSADSPDARLSS</sequence>
<dbReference type="CDD" id="cd00303">
    <property type="entry name" value="retropepsin_like"/>
    <property type="match status" value="1"/>
</dbReference>
<evidence type="ECO:0000313" key="2">
    <source>
        <dbReference type="Proteomes" id="UP000076722"/>
    </source>
</evidence>
<dbReference type="Gene3D" id="2.40.70.10">
    <property type="entry name" value="Acid Proteases"/>
    <property type="match status" value="1"/>
</dbReference>
<dbReference type="InterPro" id="IPR021109">
    <property type="entry name" value="Peptidase_aspartic_dom_sf"/>
</dbReference>
<protein>
    <recommendedName>
        <fullName evidence="3">Peptidase A2 domain-containing protein</fullName>
    </recommendedName>
</protein>
<dbReference type="Proteomes" id="UP000076722">
    <property type="component" value="Unassembled WGS sequence"/>
</dbReference>
<gene>
    <name evidence="1" type="ORF">SISNIDRAFT_409219</name>
</gene>
<dbReference type="STRING" id="1314777.A0A164W4K2"/>
<evidence type="ECO:0008006" key="3">
    <source>
        <dbReference type="Google" id="ProtNLM"/>
    </source>
</evidence>
<evidence type="ECO:0000313" key="1">
    <source>
        <dbReference type="EMBL" id="KZS94732.1"/>
    </source>
</evidence>